<sequence>PTTTPTPPVTTPTPTTTPTLPVTTPTPTTTPTPPVTTPTPTTTPTPPVTTPTPTTTTTPTTSTSTTFTTTIPTTTSCSSEPPLVFCPECGGGENLCDDTVRVCFDVQRTADSEPDVDVLLFLNFSQVFDPSIEKP</sequence>
<feature type="non-terminal residue" evidence="2">
    <location>
        <position position="135"/>
    </location>
</feature>
<feature type="compositionally biased region" description="Pro residues" evidence="1">
    <location>
        <begin position="28"/>
        <end position="50"/>
    </location>
</feature>
<name>A0AAV2SH42_MEGNR</name>
<feature type="compositionally biased region" description="Low complexity" evidence="1">
    <location>
        <begin position="51"/>
        <end position="75"/>
    </location>
</feature>
<accession>A0AAV2SH42</accession>
<feature type="region of interest" description="Disordered" evidence="1">
    <location>
        <begin position="1"/>
        <end position="81"/>
    </location>
</feature>
<proteinExistence type="predicted"/>
<dbReference type="AlphaFoldDB" id="A0AAV2SH42"/>
<evidence type="ECO:0000313" key="2">
    <source>
        <dbReference type="EMBL" id="CAL4186181.1"/>
    </source>
</evidence>
<dbReference type="PRINTS" id="PR01217">
    <property type="entry name" value="PRICHEXTENSN"/>
</dbReference>
<comment type="caution">
    <text evidence="2">The sequence shown here is derived from an EMBL/GenBank/DDBJ whole genome shotgun (WGS) entry which is preliminary data.</text>
</comment>
<feature type="non-terminal residue" evidence="2">
    <location>
        <position position="1"/>
    </location>
</feature>
<gene>
    <name evidence="2" type="ORF">MNOR_LOCUS36029</name>
</gene>
<evidence type="ECO:0000313" key="3">
    <source>
        <dbReference type="Proteomes" id="UP001497623"/>
    </source>
</evidence>
<feature type="compositionally biased region" description="Pro residues" evidence="1">
    <location>
        <begin position="1"/>
        <end position="11"/>
    </location>
</feature>
<protein>
    <submittedName>
        <fullName evidence="2">Uncharacterized protein</fullName>
    </submittedName>
</protein>
<dbReference type="EMBL" id="CAXKWB010063101">
    <property type="protein sequence ID" value="CAL4186181.1"/>
    <property type="molecule type" value="Genomic_DNA"/>
</dbReference>
<reference evidence="2 3" key="1">
    <citation type="submission" date="2024-05" db="EMBL/GenBank/DDBJ databases">
        <authorList>
            <person name="Wallberg A."/>
        </authorList>
    </citation>
    <scope>NUCLEOTIDE SEQUENCE [LARGE SCALE GENOMIC DNA]</scope>
</reference>
<keyword evidence="3" id="KW-1185">Reference proteome</keyword>
<organism evidence="2 3">
    <name type="scientific">Meganyctiphanes norvegica</name>
    <name type="common">Northern krill</name>
    <name type="synonym">Thysanopoda norvegica</name>
    <dbReference type="NCBI Taxonomy" id="48144"/>
    <lineage>
        <taxon>Eukaryota</taxon>
        <taxon>Metazoa</taxon>
        <taxon>Ecdysozoa</taxon>
        <taxon>Arthropoda</taxon>
        <taxon>Crustacea</taxon>
        <taxon>Multicrustacea</taxon>
        <taxon>Malacostraca</taxon>
        <taxon>Eumalacostraca</taxon>
        <taxon>Eucarida</taxon>
        <taxon>Euphausiacea</taxon>
        <taxon>Euphausiidae</taxon>
        <taxon>Meganyctiphanes</taxon>
    </lineage>
</organism>
<dbReference type="Proteomes" id="UP001497623">
    <property type="component" value="Unassembled WGS sequence"/>
</dbReference>
<feature type="compositionally biased region" description="Low complexity" evidence="1">
    <location>
        <begin position="12"/>
        <end position="27"/>
    </location>
</feature>
<evidence type="ECO:0000256" key="1">
    <source>
        <dbReference type="SAM" id="MobiDB-lite"/>
    </source>
</evidence>